<dbReference type="RefSeq" id="WP_253771933.1">
    <property type="nucleotide sequence ID" value="NZ_JAMTCK010000006.1"/>
</dbReference>
<sequence length="340" mass="35347">MTTGTGALTGTVLAVVSQGDCALGFHDLDTGERLDVVEVTAEPHEMCFDPKRRLLYVSHTYHSGWYAGNTGRGTVLSVVDADRRKVVDLIDLSPEHGPHGLYYDGDRGLLYVSVEDNGTHSGAVLVIDPERRTVLKRIDVDAYGPHWFAVTPDGAKCYTANKEAPFVSVVDIAAGRLVTKVAVPGSEGIAVAPDGRHVFVAGPANVPGAPAGEPGVRVIDTATDTVVHTIPAQHRLAGVHVTSTGTLLVGEARLDMVDGEFVVHDGSLLVHSASTFEPLASVPIGRTPLTIGSSPDGTVGYVANSGSGTVTVVDLTTFQVIKELATGAGAHGLAHIGAAD</sequence>
<dbReference type="EMBL" id="JAMTCK010000006">
    <property type="protein sequence ID" value="MCP2166280.1"/>
    <property type="molecule type" value="Genomic_DNA"/>
</dbReference>
<dbReference type="PANTHER" id="PTHR47197">
    <property type="entry name" value="PROTEIN NIRF"/>
    <property type="match status" value="1"/>
</dbReference>
<name>A0AAE3KGJ9_9PSEU</name>
<gene>
    <name evidence="1" type="ORF">LX83_003139</name>
</gene>
<evidence type="ECO:0000313" key="1">
    <source>
        <dbReference type="EMBL" id="MCP2166280.1"/>
    </source>
</evidence>
<keyword evidence="2" id="KW-1185">Reference proteome</keyword>
<dbReference type="InterPro" id="IPR015943">
    <property type="entry name" value="WD40/YVTN_repeat-like_dom_sf"/>
</dbReference>
<accession>A0AAE3KGJ9</accession>
<comment type="caution">
    <text evidence="1">The sequence shown here is derived from an EMBL/GenBank/DDBJ whole genome shotgun (WGS) entry which is preliminary data.</text>
</comment>
<organism evidence="1 2">
    <name type="scientific">Goodfellowiella coeruleoviolacea</name>
    <dbReference type="NCBI Taxonomy" id="334858"/>
    <lineage>
        <taxon>Bacteria</taxon>
        <taxon>Bacillati</taxon>
        <taxon>Actinomycetota</taxon>
        <taxon>Actinomycetes</taxon>
        <taxon>Pseudonocardiales</taxon>
        <taxon>Pseudonocardiaceae</taxon>
        <taxon>Goodfellowiella</taxon>
    </lineage>
</organism>
<dbReference type="Proteomes" id="UP001206128">
    <property type="component" value="Unassembled WGS sequence"/>
</dbReference>
<dbReference type="InterPro" id="IPR011045">
    <property type="entry name" value="N2O_reductase_N"/>
</dbReference>
<dbReference type="SUPFAM" id="SSF50974">
    <property type="entry name" value="Nitrous oxide reductase, N-terminal domain"/>
    <property type="match status" value="1"/>
</dbReference>
<dbReference type="AlphaFoldDB" id="A0AAE3KGJ9"/>
<evidence type="ECO:0000313" key="2">
    <source>
        <dbReference type="Proteomes" id="UP001206128"/>
    </source>
</evidence>
<dbReference type="InterPro" id="IPR051200">
    <property type="entry name" value="Host-pathogen_enzymatic-act"/>
</dbReference>
<protein>
    <submittedName>
        <fullName evidence="1">40-residue YVTN family beta-propeller repeat-containing protein</fullName>
    </submittedName>
</protein>
<proteinExistence type="predicted"/>
<dbReference type="Gene3D" id="2.130.10.10">
    <property type="entry name" value="YVTN repeat-like/Quinoprotein amine dehydrogenase"/>
    <property type="match status" value="2"/>
</dbReference>
<dbReference type="PANTHER" id="PTHR47197:SF3">
    <property type="entry name" value="DIHYDRO-HEME D1 DEHYDROGENASE"/>
    <property type="match status" value="1"/>
</dbReference>
<reference evidence="1" key="1">
    <citation type="submission" date="2022-06" db="EMBL/GenBank/DDBJ databases">
        <title>Genomic Encyclopedia of Archaeal and Bacterial Type Strains, Phase II (KMG-II): from individual species to whole genera.</title>
        <authorList>
            <person name="Goeker M."/>
        </authorList>
    </citation>
    <scope>NUCLEOTIDE SEQUENCE</scope>
    <source>
        <strain evidence="1">DSM 43935</strain>
    </source>
</reference>